<protein>
    <submittedName>
        <fullName evidence="1">Uncharacterized protein</fullName>
    </submittedName>
</protein>
<evidence type="ECO:0000313" key="1">
    <source>
        <dbReference type="EMBL" id="KAG0494922.1"/>
    </source>
</evidence>
<reference evidence="1 2" key="1">
    <citation type="journal article" date="2020" name="Nat. Food">
        <title>A phased Vanilla planifolia genome enables genetic improvement of flavour and production.</title>
        <authorList>
            <person name="Hasing T."/>
            <person name="Tang H."/>
            <person name="Brym M."/>
            <person name="Khazi F."/>
            <person name="Huang T."/>
            <person name="Chambers A.H."/>
        </authorList>
    </citation>
    <scope>NUCLEOTIDE SEQUENCE [LARGE SCALE GENOMIC DNA]</scope>
    <source>
        <tissue evidence="1">Leaf</tissue>
    </source>
</reference>
<dbReference type="EMBL" id="JADCNM010000002">
    <property type="protein sequence ID" value="KAG0494922.1"/>
    <property type="molecule type" value="Genomic_DNA"/>
</dbReference>
<gene>
    <name evidence="1" type="ORF">HPP92_005916</name>
</gene>
<comment type="caution">
    <text evidence="1">The sequence shown here is derived from an EMBL/GenBank/DDBJ whole genome shotgun (WGS) entry which is preliminary data.</text>
</comment>
<organism evidence="1 2">
    <name type="scientific">Vanilla planifolia</name>
    <name type="common">Vanilla</name>
    <dbReference type="NCBI Taxonomy" id="51239"/>
    <lineage>
        <taxon>Eukaryota</taxon>
        <taxon>Viridiplantae</taxon>
        <taxon>Streptophyta</taxon>
        <taxon>Embryophyta</taxon>
        <taxon>Tracheophyta</taxon>
        <taxon>Spermatophyta</taxon>
        <taxon>Magnoliopsida</taxon>
        <taxon>Liliopsida</taxon>
        <taxon>Asparagales</taxon>
        <taxon>Orchidaceae</taxon>
        <taxon>Vanilloideae</taxon>
        <taxon>Vanilleae</taxon>
        <taxon>Vanilla</taxon>
    </lineage>
</organism>
<sequence>MKDPKACSEDNRVNNEDNFRHEVFAFKVFPWFCVMKLNGLFHPTGNLLNYQVYIGEGTRSLLQNIAIKQFAAD</sequence>
<accession>A0A835RZM2</accession>
<dbReference type="Proteomes" id="UP000639772">
    <property type="component" value="Unassembled WGS sequence"/>
</dbReference>
<name>A0A835RZM2_VANPL</name>
<dbReference type="AlphaFoldDB" id="A0A835RZM2"/>
<evidence type="ECO:0000313" key="2">
    <source>
        <dbReference type="Proteomes" id="UP000639772"/>
    </source>
</evidence>
<proteinExistence type="predicted"/>